<sequence length="874" mass="100383">MSTDNQNLAPFVQVSGIQLNIPSYSGKGDELSFPRWFKSSVNELKAFGFQNQEQAVLLLARQLRGNARQIYDAYNEDNEGNEIVDLQTFQKVFEPKFIDDSYNIKLRYKLINLKQTSSIAKYIEAEKDIFGNYKGMEDVDRIFYLMNNMKSPYLKMLNKCNPKTYVEAINILIQKGDLINMNAAMSGKKNMDSDSDMDVDSVEVNQPQEEMGVNLVSIDQRGKTFWVTVKEAKSPISLNTSHQITRNFLDKAKMCWNCGSKSHLRRDCNAADNHWRRKPKYNSKENVNSEYQSGKAQHQDLSAPQINSPPKESVTNVESNNKNFKNTQNNSDSDMDLEYFSASENIENFNRPVEKSKRKFKPSIFDNLIQPKAKLIRVSLIDHAETIQIGNLNIKSPNTPIWTVQSSGQKKCFISRKMANLLKCKIQEVGQNIYASTANGWGIEIKEKTELTISLENCKISISAFIFPLKNVDLILGIDWWVKYKLTPQYETNTWKIEVGGKTKVIQNLSQNNNTLLSCNSLNRIIKNKSYDKIFLINIKESLETSSNNVENIKYGDQKFKEIIKKHAHIFSTVNYEQIPERNVEHVIQTTTDIPVANAGYRHNQRASNTIADALSRRFDLINLNINENAENSESMMSNDFIKKGDILYKNKSGKLLEVISEEKINENIKEYHKSMAHLGITSTYQIMKMRCWFPNMKSRIGLVIKECEQCQIQGKNSGTANGVVGKIISKLTYKDKTRWDNYLLMAIWATRIRPHSVTKVSPYFLVYGQDPRIPGDDLPPLNLIDELSSYKSTIERIREHYKQGSFVLMENKTKKKLDPAYLGPFRIKQLSDFSTYKLETPKGEELKTLVHHNRLIPAYVQDNNISELWSKAD</sequence>
<evidence type="ECO:0000256" key="1">
    <source>
        <dbReference type="ARBA" id="ARBA00022679"/>
    </source>
</evidence>
<evidence type="ECO:0000256" key="5">
    <source>
        <dbReference type="PROSITE-ProRule" id="PRU00047"/>
    </source>
</evidence>
<keyword evidence="5" id="KW-0862">Zinc</keyword>
<protein>
    <recommendedName>
        <fullName evidence="7">CCHC-type domain-containing protein</fullName>
    </recommendedName>
</protein>
<keyword evidence="4" id="KW-0378">Hydrolase</keyword>
<keyword evidence="5" id="KW-0863">Zinc-finger</keyword>
<dbReference type="CDD" id="cd00303">
    <property type="entry name" value="retropepsin_like"/>
    <property type="match status" value="1"/>
</dbReference>
<keyword evidence="2" id="KW-0548">Nucleotidyltransferase</keyword>
<dbReference type="PANTHER" id="PTHR37984:SF5">
    <property type="entry name" value="PROTEIN NYNRIN-LIKE"/>
    <property type="match status" value="1"/>
</dbReference>
<dbReference type="Pfam" id="PF03732">
    <property type="entry name" value="Retrotrans_gag"/>
    <property type="match status" value="1"/>
</dbReference>
<dbReference type="InterPro" id="IPR021109">
    <property type="entry name" value="Peptidase_aspartic_dom_sf"/>
</dbReference>
<dbReference type="InterPro" id="IPR005162">
    <property type="entry name" value="Retrotrans_gag_dom"/>
</dbReference>
<evidence type="ECO:0000256" key="3">
    <source>
        <dbReference type="ARBA" id="ARBA00022722"/>
    </source>
</evidence>
<dbReference type="GO" id="GO:0016779">
    <property type="term" value="F:nucleotidyltransferase activity"/>
    <property type="evidence" value="ECO:0007669"/>
    <property type="project" value="UniProtKB-KW"/>
</dbReference>
<feature type="compositionally biased region" description="Polar residues" evidence="6">
    <location>
        <begin position="284"/>
        <end position="319"/>
    </location>
</feature>
<proteinExistence type="predicted"/>
<dbReference type="AlphaFoldDB" id="A0A2T9Y2K1"/>
<gene>
    <name evidence="8" type="ORF">BB561_006656</name>
</gene>
<dbReference type="Gene3D" id="3.30.420.10">
    <property type="entry name" value="Ribonuclease H-like superfamily/Ribonuclease H"/>
    <property type="match status" value="1"/>
</dbReference>
<keyword evidence="1" id="KW-0808">Transferase</keyword>
<evidence type="ECO:0000256" key="2">
    <source>
        <dbReference type="ARBA" id="ARBA00022695"/>
    </source>
</evidence>
<dbReference type="PROSITE" id="PS50158">
    <property type="entry name" value="ZF_CCHC"/>
    <property type="match status" value="1"/>
</dbReference>
<dbReference type="InterPro" id="IPR001878">
    <property type="entry name" value="Znf_CCHC"/>
</dbReference>
<feature type="compositionally biased region" description="Low complexity" evidence="6">
    <location>
        <begin position="320"/>
        <end position="330"/>
    </location>
</feature>
<feature type="region of interest" description="Disordered" evidence="6">
    <location>
        <begin position="279"/>
        <end position="334"/>
    </location>
</feature>
<dbReference type="Gene3D" id="1.10.340.70">
    <property type="match status" value="1"/>
</dbReference>
<keyword evidence="5" id="KW-0479">Metal-binding</keyword>
<dbReference type="Proteomes" id="UP000245383">
    <property type="component" value="Unassembled WGS sequence"/>
</dbReference>
<feature type="domain" description="CCHC-type" evidence="7">
    <location>
        <begin position="255"/>
        <end position="268"/>
    </location>
</feature>
<accession>A0A2T9Y2K1</accession>
<evidence type="ECO:0000259" key="7">
    <source>
        <dbReference type="PROSITE" id="PS50158"/>
    </source>
</evidence>
<dbReference type="InterPro" id="IPR041588">
    <property type="entry name" value="Integrase_H2C2"/>
</dbReference>
<dbReference type="OrthoDB" id="5592268at2759"/>
<dbReference type="Pfam" id="PF17921">
    <property type="entry name" value="Integrase_H2C2"/>
    <property type="match status" value="1"/>
</dbReference>
<reference evidence="8 9" key="1">
    <citation type="journal article" date="2018" name="MBio">
        <title>Comparative Genomics Reveals the Core Gene Toolbox for the Fungus-Insect Symbiosis.</title>
        <authorList>
            <person name="Wang Y."/>
            <person name="Stata M."/>
            <person name="Wang W."/>
            <person name="Stajich J.E."/>
            <person name="White M.M."/>
            <person name="Moncalvo J.M."/>
        </authorList>
    </citation>
    <scope>NUCLEOTIDE SEQUENCE [LARGE SCALE GENOMIC DNA]</scope>
    <source>
        <strain evidence="8 9">SWE-8-4</strain>
    </source>
</reference>
<dbReference type="Pfam" id="PF08284">
    <property type="entry name" value="RVP_2"/>
    <property type="match status" value="1"/>
</dbReference>
<dbReference type="InterPro" id="IPR050951">
    <property type="entry name" value="Retrovirus_Pol_polyprotein"/>
</dbReference>
<name>A0A2T9Y2K1_9FUNG</name>
<organism evidence="8 9">
    <name type="scientific">Smittium simulii</name>
    <dbReference type="NCBI Taxonomy" id="133385"/>
    <lineage>
        <taxon>Eukaryota</taxon>
        <taxon>Fungi</taxon>
        <taxon>Fungi incertae sedis</taxon>
        <taxon>Zoopagomycota</taxon>
        <taxon>Kickxellomycotina</taxon>
        <taxon>Harpellomycetes</taxon>
        <taxon>Harpellales</taxon>
        <taxon>Legeriomycetaceae</taxon>
        <taxon>Smittium</taxon>
    </lineage>
</organism>
<comment type="caution">
    <text evidence="8">The sequence shown here is derived from an EMBL/GenBank/DDBJ whole genome shotgun (WGS) entry which is preliminary data.</text>
</comment>
<evidence type="ECO:0000313" key="8">
    <source>
        <dbReference type="EMBL" id="PVU86576.1"/>
    </source>
</evidence>
<dbReference type="GO" id="GO:0004519">
    <property type="term" value="F:endonuclease activity"/>
    <property type="evidence" value="ECO:0007669"/>
    <property type="project" value="UniProtKB-KW"/>
</dbReference>
<dbReference type="Gene3D" id="2.40.70.10">
    <property type="entry name" value="Acid Proteases"/>
    <property type="match status" value="1"/>
</dbReference>
<keyword evidence="4" id="KW-0255">Endonuclease</keyword>
<evidence type="ECO:0000313" key="9">
    <source>
        <dbReference type="Proteomes" id="UP000245383"/>
    </source>
</evidence>
<dbReference type="GO" id="GO:0003676">
    <property type="term" value="F:nucleic acid binding"/>
    <property type="evidence" value="ECO:0007669"/>
    <property type="project" value="InterPro"/>
</dbReference>
<keyword evidence="9" id="KW-1185">Reference proteome</keyword>
<dbReference type="PANTHER" id="PTHR37984">
    <property type="entry name" value="PROTEIN CBG26694"/>
    <property type="match status" value="1"/>
</dbReference>
<evidence type="ECO:0000256" key="6">
    <source>
        <dbReference type="SAM" id="MobiDB-lite"/>
    </source>
</evidence>
<dbReference type="InterPro" id="IPR036397">
    <property type="entry name" value="RNaseH_sf"/>
</dbReference>
<evidence type="ECO:0000256" key="4">
    <source>
        <dbReference type="ARBA" id="ARBA00022759"/>
    </source>
</evidence>
<dbReference type="GO" id="GO:0008270">
    <property type="term" value="F:zinc ion binding"/>
    <property type="evidence" value="ECO:0007669"/>
    <property type="project" value="UniProtKB-KW"/>
</dbReference>
<dbReference type="STRING" id="133385.A0A2T9Y2K1"/>
<dbReference type="EMBL" id="MBFR01000645">
    <property type="protein sequence ID" value="PVU86576.1"/>
    <property type="molecule type" value="Genomic_DNA"/>
</dbReference>
<keyword evidence="3" id="KW-0540">Nuclease</keyword>
<feature type="non-terminal residue" evidence="8">
    <location>
        <position position="874"/>
    </location>
</feature>